<evidence type="ECO:0000313" key="2">
    <source>
        <dbReference type="EMBL" id="SCZ39042.1"/>
    </source>
</evidence>
<protein>
    <submittedName>
        <fullName evidence="2">Uncharacterized protein</fullName>
    </submittedName>
</protein>
<dbReference type="STRING" id="1120955.SAMN03080610_02383"/>
<keyword evidence="3" id="KW-1185">Reference proteome</keyword>
<dbReference type="EMBL" id="FMVW01000005">
    <property type="protein sequence ID" value="SCZ39042.1"/>
    <property type="molecule type" value="Genomic_DNA"/>
</dbReference>
<evidence type="ECO:0000256" key="1">
    <source>
        <dbReference type="SAM" id="Phobius"/>
    </source>
</evidence>
<organism evidence="2 3">
    <name type="scientific">Afifella marina DSM 2698</name>
    <dbReference type="NCBI Taxonomy" id="1120955"/>
    <lineage>
        <taxon>Bacteria</taxon>
        <taxon>Pseudomonadati</taxon>
        <taxon>Pseudomonadota</taxon>
        <taxon>Alphaproteobacteria</taxon>
        <taxon>Hyphomicrobiales</taxon>
        <taxon>Afifellaceae</taxon>
        <taxon>Afifella</taxon>
    </lineage>
</organism>
<sequence length="135" mass="14187">MARIWRIILLIPIAFIAACWAAATVLYFSVPPELHPGEPLQDYAFKAALVSFFAAFVVGAVAGIPSFLMILFAESFGWRSLILHLVFGAVVGSAATILGIAGPPASEFSDIAIFAAAGTVGAFVYWLLAGRRAGA</sequence>
<gene>
    <name evidence="2" type="ORF">SAMN03080610_02383</name>
</gene>
<name>A0A1G5NNS3_AFIMA</name>
<keyword evidence="1" id="KW-0472">Membrane</keyword>
<reference evidence="2 3" key="1">
    <citation type="submission" date="2016-10" db="EMBL/GenBank/DDBJ databases">
        <authorList>
            <person name="de Groot N.N."/>
        </authorList>
    </citation>
    <scope>NUCLEOTIDE SEQUENCE [LARGE SCALE GENOMIC DNA]</scope>
    <source>
        <strain evidence="2 3">DSM 2698</strain>
    </source>
</reference>
<feature type="transmembrane region" description="Helical" evidence="1">
    <location>
        <begin position="7"/>
        <end position="28"/>
    </location>
</feature>
<dbReference type="RefSeq" id="WP_092813109.1">
    <property type="nucleotide sequence ID" value="NZ_FMVW01000005.1"/>
</dbReference>
<dbReference type="OrthoDB" id="7906671at2"/>
<dbReference type="Proteomes" id="UP000199347">
    <property type="component" value="Unassembled WGS sequence"/>
</dbReference>
<keyword evidence="1" id="KW-1133">Transmembrane helix</keyword>
<dbReference type="PROSITE" id="PS51257">
    <property type="entry name" value="PROKAR_LIPOPROTEIN"/>
    <property type="match status" value="1"/>
</dbReference>
<accession>A0A1G5NNS3</accession>
<keyword evidence="1" id="KW-0812">Transmembrane</keyword>
<feature type="transmembrane region" description="Helical" evidence="1">
    <location>
        <begin position="48"/>
        <end position="72"/>
    </location>
</feature>
<feature type="transmembrane region" description="Helical" evidence="1">
    <location>
        <begin position="108"/>
        <end position="128"/>
    </location>
</feature>
<proteinExistence type="predicted"/>
<evidence type="ECO:0000313" key="3">
    <source>
        <dbReference type="Proteomes" id="UP000199347"/>
    </source>
</evidence>
<feature type="transmembrane region" description="Helical" evidence="1">
    <location>
        <begin position="81"/>
        <end position="102"/>
    </location>
</feature>
<dbReference type="AlphaFoldDB" id="A0A1G5NNS3"/>